<gene>
    <name evidence="1" type="ORF">SAMN05216498_2144</name>
</gene>
<dbReference type="OrthoDB" id="2965629at2"/>
<sequence>MKKFILIGLIGCILIWGSYQAMFSDNEDVTAVQDETEPQHITQNIETLINEAIEHYNRLLKQHETLEIDHETVRISDSNIKNWIIHTHIQSAVLANENLEGIELVDRALQYKHTNEAIIKWAKEVHDTEVTDKEIKDYIKQQLAHIENGEQAHPFFVKISEALELTEAEYFYEWEYDRFAQLLIQDKLYDIYQENYSQFEDEPLEEYQGRLIALMEKDLNEYRNH</sequence>
<reference evidence="1 2" key="1">
    <citation type="submission" date="2016-10" db="EMBL/GenBank/DDBJ databases">
        <authorList>
            <person name="de Groot N.N."/>
        </authorList>
    </citation>
    <scope>NUCLEOTIDE SEQUENCE [LARGE SCALE GENOMIC DNA]</scope>
    <source>
        <strain evidence="1 2">CGMCC 1.3442</strain>
    </source>
</reference>
<evidence type="ECO:0000313" key="1">
    <source>
        <dbReference type="EMBL" id="SDN38666.1"/>
    </source>
</evidence>
<organism evidence="1 2">
    <name type="scientific">Tenuibacillus multivorans</name>
    <dbReference type="NCBI Taxonomy" id="237069"/>
    <lineage>
        <taxon>Bacteria</taxon>
        <taxon>Bacillati</taxon>
        <taxon>Bacillota</taxon>
        <taxon>Bacilli</taxon>
        <taxon>Bacillales</taxon>
        <taxon>Bacillaceae</taxon>
        <taxon>Tenuibacillus</taxon>
    </lineage>
</organism>
<name>A0A1H0AZJ3_9BACI</name>
<evidence type="ECO:0000313" key="2">
    <source>
        <dbReference type="Proteomes" id="UP000199334"/>
    </source>
</evidence>
<accession>A0A1H0AZJ3</accession>
<proteinExistence type="predicted"/>
<dbReference type="STRING" id="237069.SAMN05216498_2144"/>
<protein>
    <submittedName>
        <fullName evidence="1">Uncharacterized protein</fullName>
    </submittedName>
</protein>
<dbReference type="Proteomes" id="UP000199334">
    <property type="component" value="Unassembled WGS sequence"/>
</dbReference>
<dbReference type="EMBL" id="FNIG01000004">
    <property type="protein sequence ID" value="SDN38666.1"/>
    <property type="molecule type" value="Genomic_DNA"/>
</dbReference>
<keyword evidence="2" id="KW-1185">Reference proteome</keyword>
<dbReference type="RefSeq" id="WP_093856589.1">
    <property type="nucleotide sequence ID" value="NZ_BJVZ01000013.1"/>
</dbReference>
<dbReference type="AlphaFoldDB" id="A0A1H0AZJ3"/>